<dbReference type="EMBL" id="CAUYUJ010016549">
    <property type="protein sequence ID" value="CAK0866553.1"/>
    <property type="molecule type" value="Genomic_DNA"/>
</dbReference>
<sequence>MAVAANQGMTNLCGMEFRPLARVGIDTGLMGADLVCYAVDGAELVDEEEEEEEEDQASGTSKEMEDRDRHRMARGRERQDRTPSPMVRARVDGTPDMILLLTEFSDVGWEARAMRQRQAQITSHVQRLVRTERNRTVTMLERRLCGLAFKNLCRQPFANLPLVGGHSARRAVTRE</sequence>
<accession>A0ABN9V1D1</accession>
<comment type="caution">
    <text evidence="2">The sequence shown here is derived from an EMBL/GenBank/DDBJ whole genome shotgun (WGS) entry which is preliminary data.</text>
</comment>
<reference evidence="2" key="1">
    <citation type="submission" date="2023-10" db="EMBL/GenBank/DDBJ databases">
        <authorList>
            <person name="Chen Y."/>
            <person name="Shah S."/>
            <person name="Dougan E. K."/>
            <person name="Thang M."/>
            <person name="Chan C."/>
        </authorList>
    </citation>
    <scope>NUCLEOTIDE SEQUENCE [LARGE SCALE GENOMIC DNA]</scope>
</reference>
<feature type="region of interest" description="Disordered" evidence="1">
    <location>
        <begin position="45"/>
        <end position="89"/>
    </location>
</feature>
<proteinExistence type="predicted"/>
<protein>
    <submittedName>
        <fullName evidence="2">Uncharacterized protein</fullName>
    </submittedName>
</protein>
<feature type="compositionally biased region" description="Basic and acidic residues" evidence="1">
    <location>
        <begin position="62"/>
        <end position="81"/>
    </location>
</feature>
<evidence type="ECO:0000313" key="2">
    <source>
        <dbReference type="EMBL" id="CAK0866553.1"/>
    </source>
</evidence>
<gene>
    <name evidence="2" type="ORF">PCOR1329_LOCUS53711</name>
</gene>
<evidence type="ECO:0000256" key="1">
    <source>
        <dbReference type="SAM" id="MobiDB-lite"/>
    </source>
</evidence>
<dbReference type="Proteomes" id="UP001189429">
    <property type="component" value="Unassembled WGS sequence"/>
</dbReference>
<feature type="compositionally biased region" description="Acidic residues" evidence="1">
    <location>
        <begin position="45"/>
        <end position="56"/>
    </location>
</feature>
<keyword evidence="3" id="KW-1185">Reference proteome</keyword>
<name>A0ABN9V1D1_9DINO</name>
<evidence type="ECO:0000313" key="3">
    <source>
        <dbReference type="Proteomes" id="UP001189429"/>
    </source>
</evidence>
<organism evidence="2 3">
    <name type="scientific">Prorocentrum cordatum</name>
    <dbReference type="NCBI Taxonomy" id="2364126"/>
    <lineage>
        <taxon>Eukaryota</taxon>
        <taxon>Sar</taxon>
        <taxon>Alveolata</taxon>
        <taxon>Dinophyceae</taxon>
        <taxon>Prorocentrales</taxon>
        <taxon>Prorocentraceae</taxon>
        <taxon>Prorocentrum</taxon>
    </lineage>
</organism>